<dbReference type="Proteomes" id="UP000075391">
    <property type="component" value="Unassembled WGS sequence"/>
</dbReference>
<dbReference type="RefSeq" id="WP_063243035.1">
    <property type="nucleotide sequence ID" value="NZ_CP168967.1"/>
</dbReference>
<organism evidence="1 2">
    <name type="scientific">Bdellovibrio bacteriovorus</name>
    <dbReference type="NCBI Taxonomy" id="959"/>
    <lineage>
        <taxon>Bacteria</taxon>
        <taxon>Pseudomonadati</taxon>
        <taxon>Bdellovibrionota</taxon>
        <taxon>Bdellovibrionia</taxon>
        <taxon>Bdellovibrionales</taxon>
        <taxon>Pseudobdellovibrionaceae</taxon>
        <taxon>Bdellovibrio</taxon>
    </lineage>
</organism>
<reference evidence="1 2" key="1">
    <citation type="submission" date="2016-03" db="EMBL/GenBank/DDBJ databases">
        <authorList>
            <person name="Ploux O."/>
        </authorList>
    </citation>
    <scope>NUCLEOTIDE SEQUENCE [LARGE SCALE GENOMIC DNA]</scope>
    <source>
        <strain evidence="1 2">BER2</strain>
    </source>
</reference>
<name>A0A150WUE8_BDEBC</name>
<evidence type="ECO:0000313" key="2">
    <source>
        <dbReference type="Proteomes" id="UP000075391"/>
    </source>
</evidence>
<accession>A0A150WUE8</accession>
<sequence length="137" mass="15587">MHTVIAVLFSSLLSFAQSPFQIEVRKIEPSKKAESYLEFTFDGKECHLKKAGLLKKISTSDCKTTTQKLLKYLKEPQSIGDYLHPQRRYYQVKVEGADGKWSRVILREKTRVCTASGHCTEPLKTAPTLIAEELLKL</sequence>
<evidence type="ECO:0000313" key="1">
    <source>
        <dbReference type="EMBL" id="KYG70127.1"/>
    </source>
</evidence>
<dbReference type="EMBL" id="LUKF01000003">
    <property type="protein sequence ID" value="KYG70127.1"/>
    <property type="molecule type" value="Genomic_DNA"/>
</dbReference>
<dbReference type="OrthoDB" id="9832221at2"/>
<dbReference type="AlphaFoldDB" id="A0A150WUE8"/>
<proteinExistence type="predicted"/>
<protein>
    <submittedName>
        <fullName evidence="1">Uncharacterized protein</fullName>
    </submittedName>
</protein>
<comment type="caution">
    <text evidence="1">The sequence shown here is derived from an EMBL/GenBank/DDBJ whole genome shotgun (WGS) entry which is preliminary data.</text>
</comment>
<gene>
    <name evidence="1" type="ORF">AZI85_15700</name>
</gene>